<dbReference type="EMBL" id="CAXKWB010124287">
    <property type="protein sequence ID" value="CAL4238745.1"/>
    <property type="molecule type" value="Genomic_DNA"/>
</dbReference>
<accession>A0AAV2SQK2</accession>
<reference evidence="2 3" key="1">
    <citation type="submission" date="2024-05" db="EMBL/GenBank/DDBJ databases">
        <authorList>
            <person name="Wallberg A."/>
        </authorList>
    </citation>
    <scope>NUCLEOTIDE SEQUENCE [LARGE SCALE GENOMIC DNA]</scope>
</reference>
<evidence type="ECO:0000313" key="3">
    <source>
        <dbReference type="Proteomes" id="UP001497623"/>
    </source>
</evidence>
<feature type="non-terminal residue" evidence="2">
    <location>
        <position position="293"/>
    </location>
</feature>
<evidence type="ECO:0008006" key="4">
    <source>
        <dbReference type="Google" id="ProtNLM"/>
    </source>
</evidence>
<gene>
    <name evidence="2" type="ORF">MNOR_LOCUS40479</name>
</gene>
<feature type="region of interest" description="Disordered" evidence="1">
    <location>
        <begin position="214"/>
        <end position="293"/>
    </location>
</feature>
<keyword evidence="3" id="KW-1185">Reference proteome</keyword>
<evidence type="ECO:0000313" key="2">
    <source>
        <dbReference type="EMBL" id="CAL4238745.1"/>
    </source>
</evidence>
<organism evidence="2 3">
    <name type="scientific">Meganyctiphanes norvegica</name>
    <name type="common">Northern krill</name>
    <name type="synonym">Thysanopoda norvegica</name>
    <dbReference type="NCBI Taxonomy" id="48144"/>
    <lineage>
        <taxon>Eukaryota</taxon>
        <taxon>Metazoa</taxon>
        <taxon>Ecdysozoa</taxon>
        <taxon>Arthropoda</taxon>
        <taxon>Crustacea</taxon>
        <taxon>Multicrustacea</taxon>
        <taxon>Malacostraca</taxon>
        <taxon>Eumalacostraca</taxon>
        <taxon>Eucarida</taxon>
        <taxon>Euphausiacea</taxon>
        <taxon>Euphausiidae</taxon>
        <taxon>Meganyctiphanes</taxon>
    </lineage>
</organism>
<comment type="caution">
    <text evidence="2">The sequence shown here is derived from an EMBL/GenBank/DDBJ whole genome shotgun (WGS) entry which is preliminary data.</text>
</comment>
<feature type="compositionally biased region" description="Basic and acidic residues" evidence="1">
    <location>
        <begin position="253"/>
        <end position="266"/>
    </location>
</feature>
<dbReference type="Proteomes" id="UP001497623">
    <property type="component" value="Unassembled WGS sequence"/>
</dbReference>
<protein>
    <recommendedName>
        <fullName evidence="4">THAP-type domain-containing protein</fullName>
    </recommendedName>
</protein>
<feature type="compositionally biased region" description="Pro residues" evidence="1">
    <location>
        <begin position="267"/>
        <end position="293"/>
    </location>
</feature>
<dbReference type="AlphaFoldDB" id="A0AAV2SQK2"/>
<proteinExistence type="predicted"/>
<evidence type="ECO:0000256" key="1">
    <source>
        <dbReference type="SAM" id="MobiDB-lite"/>
    </source>
</evidence>
<feature type="non-terminal residue" evidence="2">
    <location>
        <position position="1"/>
    </location>
</feature>
<name>A0AAV2SQK2_MEGNR</name>
<sequence>KVLALAKRTGPARAIGDLYNTKYNYTLDNLLLLISYEDLAAKSANQSNKIRTWKNPSRTWKNPSSSSSTSLPDSLLGWLRPVQKKLFCSDHFEKQMFKMSIHSVKRSSSSRSAVNILNLRSIGPTTYVSEVSTTNRSKAISPGSLSAPSGGLHFTTLNFDRNSMAVSTGDINHMSKSIASFHLTGKKTMNTSVDRLFDADNVFTSSSYGDLPTIIEKVGGSGGVSGSGPKPPPRSRSPDKSRQSTDSLNKPALSEKSEKEIREEKPSTPPALPPKTSPPPSGPQGPPPGVCDI</sequence>